<dbReference type="Pfam" id="PF07690">
    <property type="entry name" value="MFS_1"/>
    <property type="match status" value="1"/>
</dbReference>
<feature type="region of interest" description="Disordered" evidence="5">
    <location>
        <begin position="526"/>
        <end position="560"/>
    </location>
</feature>
<dbReference type="InterPro" id="IPR011701">
    <property type="entry name" value="MFS"/>
</dbReference>
<feature type="transmembrane region" description="Helical" evidence="6">
    <location>
        <begin position="419"/>
        <end position="435"/>
    </location>
</feature>
<feature type="transmembrane region" description="Helical" evidence="6">
    <location>
        <begin position="447"/>
        <end position="468"/>
    </location>
</feature>
<dbReference type="PANTHER" id="PTHR11662">
    <property type="entry name" value="SOLUTE CARRIER FAMILY 17"/>
    <property type="match status" value="1"/>
</dbReference>
<comment type="subcellular location">
    <subcellularLocation>
        <location evidence="1">Membrane</location>
        <topology evidence="1">Multi-pass membrane protein</topology>
    </subcellularLocation>
</comment>
<dbReference type="EMBL" id="BMAW01032760">
    <property type="protein sequence ID" value="GFU27099.1"/>
    <property type="molecule type" value="Genomic_DNA"/>
</dbReference>
<dbReference type="SUPFAM" id="SSF103473">
    <property type="entry name" value="MFS general substrate transporter"/>
    <property type="match status" value="1"/>
</dbReference>
<evidence type="ECO:0000256" key="4">
    <source>
        <dbReference type="ARBA" id="ARBA00023136"/>
    </source>
</evidence>
<dbReference type="GO" id="GO:0022857">
    <property type="term" value="F:transmembrane transporter activity"/>
    <property type="evidence" value="ECO:0007669"/>
    <property type="project" value="InterPro"/>
</dbReference>
<dbReference type="InterPro" id="IPR050382">
    <property type="entry name" value="MFS_Na/Anion_cotransporter"/>
</dbReference>
<keyword evidence="9" id="KW-1185">Reference proteome</keyword>
<dbReference type="AlphaFoldDB" id="A0A8X6UFG1"/>
<evidence type="ECO:0000256" key="3">
    <source>
        <dbReference type="ARBA" id="ARBA00022989"/>
    </source>
</evidence>
<feature type="transmembrane region" description="Helical" evidence="6">
    <location>
        <begin position="394"/>
        <end position="413"/>
    </location>
</feature>
<feature type="compositionally biased region" description="Polar residues" evidence="5">
    <location>
        <begin position="537"/>
        <end position="547"/>
    </location>
</feature>
<reference evidence="8" key="1">
    <citation type="submission" date="2020-08" db="EMBL/GenBank/DDBJ databases">
        <title>Multicomponent nature underlies the extraordinary mechanical properties of spider dragline silk.</title>
        <authorList>
            <person name="Kono N."/>
            <person name="Nakamura H."/>
            <person name="Mori M."/>
            <person name="Yoshida Y."/>
            <person name="Ohtoshi R."/>
            <person name="Malay A.D."/>
            <person name="Moran D.A.P."/>
            <person name="Tomita M."/>
            <person name="Numata K."/>
            <person name="Arakawa K."/>
        </authorList>
    </citation>
    <scope>NUCLEOTIDE SEQUENCE</scope>
</reference>
<dbReference type="PROSITE" id="PS50850">
    <property type="entry name" value="MFS"/>
    <property type="match status" value="1"/>
</dbReference>
<sequence>MSFHGVRRGSIFMLPPTLVEKSKEPPIIDSQDLDTQSAADPTATVVKDKGGRLIPSRYICCLLGFCSFLIMTSQRLNLTMGMVAMVNQTAIQMISEDFKVSECTAEYTSHSNDSTHETHKEMGSLLWNAETQNQIVSFSFLGMVLSQTPGGRMSETLGGKQVLIFSLVVASLCNLLSPISTDWGPYALLAVQFTKGLAQGLSIPAVSNLMSNWFPKPEKGVLSSITLSGFPGGAVLGGLLNGILCDADFLDGWPLVFYVFGLLGFVLAFCVYCIGFNCPDEDPRVTDSEYKYIMNNMDFQDTGKKYKTPWKKILTNVGTWAGIFGMFGQYWITYFFLSVQPTYLGTALHFSHIENGYLNSLPYIPQILVTWLASYVSDVLVNKGYCSTDIVRKVCNTLSCIGFSFCLLGVAYVGCDKTLNIVFLVTALVMAGFGYPASQIVPLDMTIVFAGTLMGIVSTMASTSGFIMPLIVGSLTSKEQTLSQWRKVFYISAGLNFSSGIVFALFGSAKLQGWDTLDSDPNLDGVDNEAFEEKSTEPCSTKPQESKNGADMSYVVIDRL</sequence>
<evidence type="ECO:0000259" key="7">
    <source>
        <dbReference type="PROSITE" id="PS50850"/>
    </source>
</evidence>
<evidence type="ECO:0000256" key="6">
    <source>
        <dbReference type="SAM" id="Phobius"/>
    </source>
</evidence>
<evidence type="ECO:0000256" key="1">
    <source>
        <dbReference type="ARBA" id="ARBA00004141"/>
    </source>
</evidence>
<gene>
    <name evidence="8" type="primary">Slc17a1</name>
    <name evidence="8" type="ORF">NPIL_452911</name>
</gene>
<dbReference type="InterPro" id="IPR020846">
    <property type="entry name" value="MFS_dom"/>
</dbReference>
<dbReference type="PANTHER" id="PTHR11662:SF399">
    <property type="entry name" value="FI19708P1-RELATED"/>
    <property type="match status" value="1"/>
</dbReference>
<dbReference type="FunFam" id="1.20.1250.20:FF:000532">
    <property type="entry name" value="SLC (SoLute Carrier) homolog"/>
    <property type="match status" value="1"/>
</dbReference>
<dbReference type="Proteomes" id="UP000887013">
    <property type="component" value="Unassembled WGS sequence"/>
</dbReference>
<feature type="transmembrane region" description="Helical" evidence="6">
    <location>
        <begin position="221"/>
        <end position="243"/>
    </location>
</feature>
<keyword evidence="2 6" id="KW-0812">Transmembrane</keyword>
<organism evidence="8 9">
    <name type="scientific">Nephila pilipes</name>
    <name type="common">Giant wood spider</name>
    <name type="synonym">Nephila maculata</name>
    <dbReference type="NCBI Taxonomy" id="299642"/>
    <lineage>
        <taxon>Eukaryota</taxon>
        <taxon>Metazoa</taxon>
        <taxon>Ecdysozoa</taxon>
        <taxon>Arthropoda</taxon>
        <taxon>Chelicerata</taxon>
        <taxon>Arachnida</taxon>
        <taxon>Araneae</taxon>
        <taxon>Araneomorphae</taxon>
        <taxon>Entelegynae</taxon>
        <taxon>Araneoidea</taxon>
        <taxon>Nephilidae</taxon>
        <taxon>Nephila</taxon>
    </lineage>
</organism>
<dbReference type="OrthoDB" id="6427820at2759"/>
<dbReference type="Gene3D" id="1.20.1250.20">
    <property type="entry name" value="MFS general substrate transporter like domains"/>
    <property type="match status" value="2"/>
</dbReference>
<feature type="domain" description="Major facilitator superfamily (MFS) profile" evidence="7">
    <location>
        <begin position="67"/>
        <end position="511"/>
    </location>
</feature>
<evidence type="ECO:0000313" key="9">
    <source>
        <dbReference type="Proteomes" id="UP000887013"/>
    </source>
</evidence>
<proteinExistence type="predicted"/>
<name>A0A8X6UFG1_NEPPI</name>
<evidence type="ECO:0000256" key="5">
    <source>
        <dbReference type="SAM" id="MobiDB-lite"/>
    </source>
</evidence>
<dbReference type="GO" id="GO:0006820">
    <property type="term" value="P:monoatomic anion transport"/>
    <property type="evidence" value="ECO:0007669"/>
    <property type="project" value="TreeGrafter"/>
</dbReference>
<accession>A0A8X6UFG1</accession>
<protein>
    <recommendedName>
        <fullName evidence="7">Major facilitator superfamily (MFS) profile domain-containing protein</fullName>
    </recommendedName>
</protein>
<comment type="caution">
    <text evidence="8">The sequence shown here is derived from an EMBL/GenBank/DDBJ whole genome shotgun (WGS) entry which is preliminary data.</text>
</comment>
<keyword evidence="3 6" id="KW-1133">Transmembrane helix</keyword>
<feature type="transmembrane region" description="Helical" evidence="6">
    <location>
        <begin position="186"/>
        <end position="209"/>
    </location>
</feature>
<evidence type="ECO:0000313" key="8">
    <source>
        <dbReference type="EMBL" id="GFU27099.1"/>
    </source>
</evidence>
<feature type="transmembrane region" description="Helical" evidence="6">
    <location>
        <begin position="313"/>
        <end position="332"/>
    </location>
</feature>
<dbReference type="GO" id="GO:0016020">
    <property type="term" value="C:membrane"/>
    <property type="evidence" value="ECO:0007669"/>
    <property type="project" value="UniProtKB-SubCell"/>
</dbReference>
<feature type="transmembrane region" description="Helical" evidence="6">
    <location>
        <begin position="162"/>
        <end position="180"/>
    </location>
</feature>
<keyword evidence="4 6" id="KW-0472">Membrane</keyword>
<feature type="transmembrane region" description="Helical" evidence="6">
    <location>
        <begin position="488"/>
        <end position="506"/>
    </location>
</feature>
<feature type="transmembrane region" description="Helical" evidence="6">
    <location>
        <begin position="255"/>
        <end position="274"/>
    </location>
</feature>
<dbReference type="InterPro" id="IPR036259">
    <property type="entry name" value="MFS_trans_sf"/>
</dbReference>
<evidence type="ECO:0000256" key="2">
    <source>
        <dbReference type="ARBA" id="ARBA00022692"/>
    </source>
</evidence>